<name>A0A565BW60_9BRAS</name>
<keyword evidence="3" id="KW-1185">Reference proteome</keyword>
<gene>
    <name evidence="2" type="ORF">ANE_LOCUS16058</name>
</gene>
<dbReference type="Pfam" id="PF13966">
    <property type="entry name" value="zf-RVT"/>
    <property type="match status" value="1"/>
</dbReference>
<evidence type="ECO:0000313" key="3">
    <source>
        <dbReference type="Proteomes" id="UP000489600"/>
    </source>
</evidence>
<accession>A0A565BW60</accession>
<dbReference type="Proteomes" id="UP000489600">
    <property type="component" value="Unassembled WGS sequence"/>
</dbReference>
<comment type="caution">
    <text evidence="2">The sequence shown here is derived from an EMBL/GenBank/DDBJ whole genome shotgun (WGS) entry which is preliminary data.</text>
</comment>
<sequence>MLKHDTFWNTEPSSSASWLWKSLMALRPLAKRFLRSSIGDGQDTSFWYDHWLDLELIIEVVGPNGPSLMGINVSSTVADACCSTGWYLPTSRTRNLALTTLRTKLMETTPPNSSIGPNSYYWYTNSSSNIGFSSRQNWEQLRAMVESIAVQRLYFQARFPVRSRLALGGIDTPISCCICNQQAKTRDHLFLHCDFSSQVWAHVLRRKLG</sequence>
<feature type="domain" description="Reverse transcriptase zinc-binding" evidence="1">
    <location>
        <begin position="149"/>
        <end position="200"/>
    </location>
</feature>
<dbReference type="AlphaFoldDB" id="A0A565BW60"/>
<evidence type="ECO:0000259" key="1">
    <source>
        <dbReference type="Pfam" id="PF13966"/>
    </source>
</evidence>
<protein>
    <recommendedName>
        <fullName evidence="1">Reverse transcriptase zinc-binding domain-containing protein</fullName>
    </recommendedName>
</protein>
<dbReference type="OrthoDB" id="1112410at2759"/>
<dbReference type="EMBL" id="CABITT030000005">
    <property type="protein sequence ID" value="VVB05614.1"/>
    <property type="molecule type" value="Genomic_DNA"/>
</dbReference>
<organism evidence="2 3">
    <name type="scientific">Arabis nemorensis</name>
    <dbReference type="NCBI Taxonomy" id="586526"/>
    <lineage>
        <taxon>Eukaryota</taxon>
        <taxon>Viridiplantae</taxon>
        <taxon>Streptophyta</taxon>
        <taxon>Embryophyta</taxon>
        <taxon>Tracheophyta</taxon>
        <taxon>Spermatophyta</taxon>
        <taxon>Magnoliopsida</taxon>
        <taxon>eudicotyledons</taxon>
        <taxon>Gunneridae</taxon>
        <taxon>Pentapetalae</taxon>
        <taxon>rosids</taxon>
        <taxon>malvids</taxon>
        <taxon>Brassicales</taxon>
        <taxon>Brassicaceae</taxon>
        <taxon>Arabideae</taxon>
        <taxon>Arabis</taxon>
    </lineage>
</organism>
<reference evidence="2" key="1">
    <citation type="submission" date="2019-07" db="EMBL/GenBank/DDBJ databases">
        <authorList>
            <person name="Dittberner H."/>
        </authorList>
    </citation>
    <scope>NUCLEOTIDE SEQUENCE [LARGE SCALE GENOMIC DNA]</scope>
</reference>
<proteinExistence type="predicted"/>
<dbReference type="InterPro" id="IPR026960">
    <property type="entry name" value="RVT-Znf"/>
</dbReference>
<evidence type="ECO:0000313" key="2">
    <source>
        <dbReference type="EMBL" id="VVB05614.1"/>
    </source>
</evidence>